<name>A0A8H7DDB2_9AGAR</name>
<dbReference type="OrthoDB" id="3048163at2759"/>
<dbReference type="AlphaFoldDB" id="A0A8H7DDB2"/>
<accession>A0A8H7DDB2</accession>
<organism evidence="1 2">
    <name type="scientific">Mycena venus</name>
    <dbReference type="NCBI Taxonomy" id="2733690"/>
    <lineage>
        <taxon>Eukaryota</taxon>
        <taxon>Fungi</taxon>
        <taxon>Dikarya</taxon>
        <taxon>Basidiomycota</taxon>
        <taxon>Agaricomycotina</taxon>
        <taxon>Agaricomycetes</taxon>
        <taxon>Agaricomycetidae</taxon>
        <taxon>Agaricales</taxon>
        <taxon>Marasmiineae</taxon>
        <taxon>Mycenaceae</taxon>
        <taxon>Mycena</taxon>
    </lineage>
</organism>
<reference evidence="1" key="1">
    <citation type="submission" date="2020-05" db="EMBL/GenBank/DDBJ databases">
        <title>Mycena genomes resolve the evolution of fungal bioluminescence.</title>
        <authorList>
            <person name="Tsai I.J."/>
        </authorList>
    </citation>
    <scope>NUCLEOTIDE SEQUENCE</scope>
    <source>
        <strain evidence="1">CCC161011</strain>
    </source>
</reference>
<gene>
    <name evidence="1" type="ORF">MVEN_00202300</name>
</gene>
<protein>
    <submittedName>
        <fullName evidence="1">Uncharacterized protein</fullName>
    </submittedName>
</protein>
<dbReference type="EMBL" id="JACAZI010000002">
    <property type="protein sequence ID" value="KAF7368772.1"/>
    <property type="molecule type" value="Genomic_DNA"/>
</dbReference>
<comment type="caution">
    <text evidence="1">The sequence shown here is derived from an EMBL/GenBank/DDBJ whole genome shotgun (WGS) entry which is preliminary data.</text>
</comment>
<sequence>MLTTKVPVPEQRPAQIPARLCPEPRSCVTLCTHGRPQIGPKDLISSVVPKSEPPIPQTYARTPCRYVPRVPQEIIDMIVDNFEDMASFQACSLVCWAFVPACRKHIFRDVCLPMLSDAPERLHEVLLRCPEIASYVRDLTVHRSHEPKVWMRPGSPLPAVLSMLPLINRFSVFGCWGDWWDVPVPLASAIMGVMTLGTMDRLHVLTVANVPAAFLQRALSLRILSLFYVSLDPAKIPRKLDPSQGRLGEGSPEYLNLSLDSKVGKILEYARASGSKYFSNIRRLAVNPIPNSVNSERNFARILSAVENTLERLDLQWHELHVEQFDASGYDCSRLRHLRTVQLHIILEQPQVTIPKYLSFYLSRLREYPLLESLTYVLYVPNVAGADIPDAVDAARLLHAMDAEIGDGDVAFPALRELHFKIIPECSPPNVVPDYPAFLLAHLCRTRSRGILSVEQGYRIRGAAVMPLLPYTTVWPKHKK</sequence>
<evidence type="ECO:0000313" key="1">
    <source>
        <dbReference type="EMBL" id="KAF7368772.1"/>
    </source>
</evidence>
<proteinExistence type="predicted"/>
<evidence type="ECO:0000313" key="2">
    <source>
        <dbReference type="Proteomes" id="UP000620124"/>
    </source>
</evidence>
<keyword evidence="2" id="KW-1185">Reference proteome</keyword>
<dbReference type="Proteomes" id="UP000620124">
    <property type="component" value="Unassembled WGS sequence"/>
</dbReference>